<evidence type="ECO:0000313" key="2">
    <source>
        <dbReference type="Proteomes" id="UP000198281"/>
    </source>
</evidence>
<dbReference type="AlphaFoldDB" id="A0A239CVH4"/>
<dbReference type="PROSITE" id="PS51257">
    <property type="entry name" value="PROKAR_LIPOPROTEIN"/>
    <property type="match status" value="1"/>
</dbReference>
<gene>
    <name evidence="1" type="ORF">SAMN06295912_10356</name>
</gene>
<protein>
    <recommendedName>
        <fullName evidence="3">Lipoprotein</fullName>
    </recommendedName>
</protein>
<sequence>MGMFAKRLSKIGLVAVAGLGLSACVYDDYGYGGVSVGYGGGGYYDDYYRAITATRPTAGMTASIIPAVAIMCTTVAATGIGGTTASGVIGNSGGTMRGGPAGPAGRAGPGVRVTITGRADPIVPTAPAMAGQAAPTGRIAPIARIGASAGRRRGAKACGARCRARTGRR</sequence>
<reference evidence="2" key="1">
    <citation type="submission" date="2017-06" db="EMBL/GenBank/DDBJ databases">
        <authorList>
            <person name="Varghese N."/>
            <person name="Submissions S."/>
        </authorList>
    </citation>
    <scope>NUCLEOTIDE SEQUENCE [LARGE SCALE GENOMIC DNA]</scope>
    <source>
        <strain evidence="2">LNB2</strain>
    </source>
</reference>
<accession>A0A239CVH4</accession>
<dbReference type="EMBL" id="FZOS01000003">
    <property type="protein sequence ID" value="SNS23929.1"/>
    <property type="molecule type" value="Genomic_DNA"/>
</dbReference>
<proteinExistence type="predicted"/>
<organism evidence="1 2">
    <name type="scientific">Edaphosphingomonas laterariae</name>
    <dbReference type="NCBI Taxonomy" id="861865"/>
    <lineage>
        <taxon>Bacteria</taxon>
        <taxon>Pseudomonadati</taxon>
        <taxon>Pseudomonadota</taxon>
        <taxon>Alphaproteobacteria</taxon>
        <taxon>Sphingomonadales</taxon>
        <taxon>Rhizorhabdaceae</taxon>
        <taxon>Edaphosphingomonas</taxon>
    </lineage>
</organism>
<dbReference type="Proteomes" id="UP000198281">
    <property type="component" value="Unassembled WGS sequence"/>
</dbReference>
<evidence type="ECO:0008006" key="3">
    <source>
        <dbReference type="Google" id="ProtNLM"/>
    </source>
</evidence>
<keyword evidence="2" id="KW-1185">Reference proteome</keyword>
<name>A0A239CVH4_9SPHN</name>
<evidence type="ECO:0000313" key="1">
    <source>
        <dbReference type="EMBL" id="SNS23929.1"/>
    </source>
</evidence>